<evidence type="ECO:0000313" key="1">
    <source>
        <dbReference type="EMBL" id="PZQ76442.1"/>
    </source>
</evidence>
<name>A0A2W5QGK5_VARPD</name>
<accession>A0A2W5QGK5</accession>
<dbReference type="AlphaFoldDB" id="A0A2W5QGK5"/>
<dbReference type="Proteomes" id="UP000249135">
    <property type="component" value="Unassembled WGS sequence"/>
</dbReference>
<organism evidence="1 2">
    <name type="scientific">Variovorax paradoxus</name>
    <dbReference type="NCBI Taxonomy" id="34073"/>
    <lineage>
        <taxon>Bacteria</taxon>
        <taxon>Pseudomonadati</taxon>
        <taxon>Pseudomonadota</taxon>
        <taxon>Betaproteobacteria</taxon>
        <taxon>Burkholderiales</taxon>
        <taxon>Comamonadaceae</taxon>
        <taxon>Variovorax</taxon>
    </lineage>
</organism>
<comment type="caution">
    <text evidence="1">The sequence shown here is derived from an EMBL/GenBank/DDBJ whole genome shotgun (WGS) entry which is preliminary data.</text>
</comment>
<gene>
    <name evidence="1" type="ORF">DI563_07005</name>
</gene>
<reference evidence="1 2" key="1">
    <citation type="submission" date="2017-08" db="EMBL/GenBank/DDBJ databases">
        <title>Infants hospitalized years apart are colonized by the same room-sourced microbial strains.</title>
        <authorList>
            <person name="Brooks B."/>
            <person name="Olm M.R."/>
            <person name="Firek B.A."/>
            <person name="Baker R."/>
            <person name="Thomas B.C."/>
            <person name="Morowitz M.J."/>
            <person name="Banfield J.F."/>
        </authorList>
    </citation>
    <scope>NUCLEOTIDE SEQUENCE [LARGE SCALE GENOMIC DNA]</scope>
    <source>
        <strain evidence="1">S2_005_003_R2_41</strain>
    </source>
</reference>
<protein>
    <submittedName>
        <fullName evidence="1">Uncharacterized protein</fullName>
    </submittedName>
</protein>
<sequence>MPDSRLSTEALLGDVETQLETVDQHLMEGDALALQGATTQLRQVSLAFARVLEAALSAEVFDLPFRQRIDRVAGRLTQQREHLARRNALVERALASLLRPAQAPTYTIPGQGMPIAGMH</sequence>
<proteinExistence type="predicted"/>
<dbReference type="EMBL" id="QFPP01000052">
    <property type="protein sequence ID" value="PZQ76442.1"/>
    <property type="molecule type" value="Genomic_DNA"/>
</dbReference>
<evidence type="ECO:0000313" key="2">
    <source>
        <dbReference type="Proteomes" id="UP000249135"/>
    </source>
</evidence>